<dbReference type="PANTHER" id="PTHR43544">
    <property type="entry name" value="SHORT-CHAIN DEHYDROGENASE/REDUCTASE"/>
    <property type="match status" value="1"/>
</dbReference>
<dbReference type="InterPro" id="IPR036291">
    <property type="entry name" value="NAD(P)-bd_dom_sf"/>
</dbReference>
<dbReference type="EMBL" id="JARIHO010000004">
    <property type="protein sequence ID" value="KAJ7363004.1"/>
    <property type="molecule type" value="Genomic_DNA"/>
</dbReference>
<evidence type="ECO:0000313" key="5">
    <source>
        <dbReference type="Proteomes" id="UP001218218"/>
    </source>
</evidence>
<organism evidence="4 5">
    <name type="scientific">Mycena albidolilacea</name>
    <dbReference type="NCBI Taxonomy" id="1033008"/>
    <lineage>
        <taxon>Eukaryota</taxon>
        <taxon>Fungi</taxon>
        <taxon>Dikarya</taxon>
        <taxon>Basidiomycota</taxon>
        <taxon>Agaricomycotina</taxon>
        <taxon>Agaricomycetes</taxon>
        <taxon>Agaricomycetidae</taxon>
        <taxon>Agaricales</taxon>
        <taxon>Marasmiineae</taxon>
        <taxon>Mycenaceae</taxon>
        <taxon>Mycena</taxon>
    </lineage>
</organism>
<dbReference type="InterPro" id="IPR051468">
    <property type="entry name" value="Fungal_SecMetab_SDRs"/>
</dbReference>
<evidence type="ECO:0000256" key="3">
    <source>
        <dbReference type="ARBA" id="ARBA00023002"/>
    </source>
</evidence>
<dbReference type="GO" id="GO:0005737">
    <property type="term" value="C:cytoplasm"/>
    <property type="evidence" value="ECO:0007669"/>
    <property type="project" value="TreeGrafter"/>
</dbReference>
<sequence length="149" mass="16015">MKFLPVSRANRGIGYDFAVSLATHRKTVVFAGDQNPAAQSLLDLAAKHPNVHAVKLTSGNKADNDAATAQIHQVAGQLDVIIANAGRPTGLLPTSMIADVAGARARGRVGDRYFVSHRRSNEGEKQREFLELPGLAGNMCDIETDELPW</sequence>
<dbReference type="GO" id="GO:0016491">
    <property type="term" value="F:oxidoreductase activity"/>
    <property type="evidence" value="ECO:0007669"/>
    <property type="project" value="UniProtKB-KW"/>
</dbReference>
<evidence type="ECO:0000256" key="2">
    <source>
        <dbReference type="ARBA" id="ARBA00022857"/>
    </source>
</evidence>
<reference evidence="4" key="1">
    <citation type="submission" date="2023-03" db="EMBL/GenBank/DDBJ databases">
        <title>Massive genome expansion in bonnet fungi (Mycena s.s.) driven by repeated elements and novel gene families across ecological guilds.</title>
        <authorList>
            <consortium name="Lawrence Berkeley National Laboratory"/>
            <person name="Harder C.B."/>
            <person name="Miyauchi S."/>
            <person name="Viragh M."/>
            <person name="Kuo A."/>
            <person name="Thoen E."/>
            <person name="Andreopoulos B."/>
            <person name="Lu D."/>
            <person name="Skrede I."/>
            <person name="Drula E."/>
            <person name="Henrissat B."/>
            <person name="Morin E."/>
            <person name="Kohler A."/>
            <person name="Barry K."/>
            <person name="LaButti K."/>
            <person name="Morin E."/>
            <person name="Salamov A."/>
            <person name="Lipzen A."/>
            <person name="Mereny Z."/>
            <person name="Hegedus B."/>
            <person name="Baldrian P."/>
            <person name="Stursova M."/>
            <person name="Weitz H."/>
            <person name="Taylor A."/>
            <person name="Grigoriev I.V."/>
            <person name="Nagy L.G."/>
            <person name="Martin F."/>
            <person name="Kauserud H."/>
        </authorList>
    </citation>
    <scope>NUCLEOTIDE SEQUENCE</scope>
    <source>
        <strain evidence="4">CBHHK002</strain>
    </source>
</reference>
<evidence type="ECO:0000313" key="4">
    <source>
        <dbReference type="EMBL" id="KAJ7363004.1"/>
    </source>
</evidence>
<dbReference type="AlphaFoldDB" id="A0AAD7ANW1"/>
<name>A0AAD7ANW1_9AGAR</name>
<comment type="similarity">
    <text evidence="1">Belongs to the short-chain dehydrogenases/reductases (SDR) family.</text>
</comment>
<dbReference type="Gene3D" id="3.40.50.720">
    <property type="entry name" value="NAD(P)-binding Rossmann-like Domain"/>
    <property type="match status" value="1"/>
</dbReference>
<evidence type="ECO:0000256" key="1">
    <source>
        <dbReference type="ARBA" id="ARBA00006484"/>
    </source>
</evidence>
<dbReference type="PANTHER" id="PTHR43544:SF7">
    <property type="entry name" value="NADB-LER2"/>
    <property type="match status" value="1"/>
</dbReference>
<dbReference type="Proteomes" id="UP001218218">
    <property type="component" value="Unassembled WGS sequence"/>
</dbReference>
<accession>A0AAD7ANW1</accession>
<dbReference type="Pfam" id="PF00106">
    <property type="entry name" value="adh_short"/>
    <property type="match status" value="1"/>
</dbReference>
<dbReference type="InterPro" id="IPR002347">
    <property type="entry name" value="SDR_fam"/>
</dbReference>
<keyword evidence="2" id="KW-0521">NADP</keyword>
<dbReference type="SUPFAM" id="SSF51735">
    <property type="entry name" value="NAD(P)-binding Rossmann-fold domains"/>
    <property type="match status" value="1"/>
</dbReference>
<proteinExistence type="inferred from homology"/>
<keyword evidence="3" id="KW-0560">Oxidoreductase</keyword>
<comment type="caution">
    <text evidence="4">The sequence shown here is derived from an EMBL/GenBank/DDBJ whole genome shotgun (WGS) entry which is preliminary data.</text>
</comment>
<keyword evidence="5" id="KW-1185">Reference proteome</keyword>
<protein>
    <submittedName>
        <fullName evidence="4">Uncharacterized protein</fullName>
    </submittedName>
</protein>
<gene>
    <name evidence="4" type="ORF">DFH08DRAFT_951216</name>
</gene>